<gene>
    <name evidence="1" type="ORF">MSPICULIGERA_LOCUS21621</name>
</gene>
<organism evidence="1 2">
    <name type="scientific">Mesorhabditis spiculigera</name>
    <dbReference type="NCBI Taxonomy" id="96644"/>
    <lineage>
        <taxon>Eukaryota</taxon>
        <taxon>Metazoa</taxon>
        <taxon>Ecdysozoa</taxon>
        <taxon>Nematoda</taxon>
        <taxon>Chromadorea</taxon>
        <taxon>Rhabditida</taxon>
        <taxon>Rhabditina</taxon>
        <taxon>Rhabditomorpha</taxon>
        <taxon>Rhabditoidea</taxon>
        <taxon>Rhabditidae</taxon>
        <taxon>Mesorhabditinae</taxon>
        <taxon>Mesorhabditis</taxon>
    </lineage>
</organism>
<dbReference type="AlphaFoldDB" id="A0AA36G891"/>
<protein>
    <submittedName>
        <fullName evidence="1">Uncharacterized protein</fullName>
    </submittedName>
</protein>
<dbReference type="PANTHER" id="PTHR35017">
    <property type="entry name" value="PROTEIN CBG16223-RELATED"/>
    <property type="match status" value="1"/>
</dbReference>
<proteinExistence type="predicted"/>
<comment type="caution">
    <text evidence="1">The sequence shown here is derived from an EMBL/GenBank/DDBJ whole genome shotgun (WGS) entry which is preliminary data.</text>
</comment>
<dbReference type="EMBL" id="CATQJA010002665">
    <property type="protein sequence ID" value="CAJ0583548.1"/>
    <property type="molecule type" value="Genomic_DNA"/>
</dbReference>
<feature type="non-terminal residue" evidence="1">
    <location>
        <position position="1"/>
    </location>
</feature>
<accession>A0AA36G891</accession>
<sequence>MPSKGICPLTTPAPRPPLVFIAILEYLVSLLRQSNIRVERAPRERRDITGGIRSAIGVGPRMFVDGNDSPHPITRHLHPPLQNHLADAAANAICNPSARHAHSRADERGTADSVLADHTTKPPCCRDHLSATTCARLLRSNPRHFGDRCNLDAEFRLVQCCGTCNKSGLAMAYDLVARSLVSAQCFDRHGPGFCSRYVNSTEPYHQPVKPWKCDGENPQIAFRSCRQSCGFCDFKIVNYTLENAIKACKVSVQKTWRDRWGPRMKPGHLDRIG</sequence>
<dbReference type="Proteomes" id="UP001177023">
    <property type="component" value="Unassembled WGS sequence"/>
</dbReference>
<name>A0AA36G891_9BILA</name>
<evidence type="ECO:0000313" key="1">
    <source>
        <dbReference type="EMBL" id="CAJ0583548.1"/>
    </source>
</evidence>
<keyword evidence="2" id="KW-1185">Reference proteome</keyword>
<reference evidence="1" key="1">
    <citation type="submission" date="2023-06" db="EMBL/GenBank/DDBJ databases">
        <authorList>
            <person name="Delattre M."/>
        </authorList>
    </citation>
    <scope>NUCLEOTIDE SEQUENCE</scope>
    <source>
        <strain evidence="1">AF72</strain>
    </source>
</reference>
<dbReference type="PANTHER" id="PTHR35017:SF3">
    <property type="entry name" value="SHKT DOMAIN-CONTAINING PROTEIN"/>
    <property type="match status" value="1"/>
</dbReference>
<evidence type="ECO:0000313" key="2">
    <source>
        <dbReference type="Proteomes" id="UP001177023"/>
    </source>
</evidence>